<dbReference type="SUPFAM" id="SSF46785">
    <property type="entry name" value="Winged helix' DNA-binding domain"/>
    <property type="match status" value="1"/>
</dbReference>
<dbReference type="CDD" id="cd08414">
    <property type="entry name" value="PBP2_LTTR_aromatics_like"/>
    <property type="match status" value="1"/>
</dbReference>
<dbReference type="PRINTS" id="PR00039">
    <property type="entry name" value="HTHLYSR"/>
</dbReference>
<dbReference type="EMBL" id="JACHMH010000001">
    <property type="protein sequence ID" value="MBB4677827.1"/>
    <property type="molecule type" value="Genomic_DNA"/>
</dbReference>
<keyword evidence="4" id="KW-0804">Transcription</keyword>
<dbReference type="GO" id="GO:0003677">
    <property type="term" value="F:DNA binding"/>
    <property type="evidence" value="ECO:0007669"/>
    <property type="project" value="UniProtKB-KW"/>
</dbReference>
<keyword evidence="7" id="KW-1185">Reference proteome</keyword>
<dbReference type="PROSITE" id="PS50931">
    <property type="entry name" value="HTH_LYSR"/>
    <property type="match status" value="1"/>
</dbReference>
<dbReference type="SUPFAM" id="SSF53850">
    <property type="entry name" value="Periplasmic binding protein-like II"/>
    <property type="match status" value="1"/>
</dbReference>
<evidence type="ECO:0000313" key="7">
    <source>
        <dbReference type="Proteomes" id="UP000533598"/>
    </source>
</evidence>
<dbReference type="Gene3D" id="1.10.10.10">
    <property type="entry name" value="Winged helix-like DNA-binding domain superfamily/Winged helix DNA-binding domain"/>
    <property type="match status" value="1"/>
</dbReference>
<evidence type="ECO:0000256" key="4">
    <source>
        <dbReference type="ARBA" id="ARBA00023163"/>
    </source>
</evidence>
<dbReference type="GO" id="GO:0003700">
    <property type="term" value="F:DNA-binding transcription factor activity"/>
    <property type="evidence" value="ECO:0007669"/>
    <property type="project" value="InterPro"/>
</dbReference>
<dbReference type="InterPro" id="IPR000847">
    <property type="entry name" value="LysR_HTH_N"/>
</dbReference>
<dbReference type="Proteomes" id="UP000533598">
    <property type="component" value="Unassembled WGS sequence"/>
</dbReference>
<dbReference type="Pfam" id="PF03466">
    <property type="entry name" value="LysR_substrate"/>
    <property type="match status" value="1"/>
</dbReference>
<dbReference type="InterPro" id="IPR036388">
    <property type="entry name" value="WH-like_DNA-bd_sf"/>
</dbReference>
<dbReference type="RefSeq" id="WP_185003727.1">
    <property type="nucleotide sequence ID" value="NZ_BAAAUI010000002.1"/>
</dbReference>
<evidence type="ECO:0000256" key="2">
    <source>
        <dbReference type="ARBA" id="ARBA00023015"/>
    </source>
</evidence>
<reference evidence="6 7" key="1">
    <citation type="submission" date="2020-08" db="EMBL/GenBank/DDBJ databases">
        <title>Sequencing the genomes of 1000 actinobacteria strains.</title>
        <authorList>
            <person name="Klenk H.-P."/>
        </authorList>
    </citation>
    <scope>NUCLEOTIDE SEQUENCE [LARGE SCALE GENOMIC DNA]</scope>
    <source>
        <strain evidence="6 7">DSM 44230</strain>
    </source>
</reference>
<accession>A0A7W7FU28</accession>
<comment type="caution">
    <text evidence="6">The sequence shown here is derived from an EMBL/GenBank/DDBJ whole genome shotgun (WGS) entry which is preliminary data.</text>
</comment>
<evidence type="ECO:0000256" key="1">
    <source>
        <dbReference type="ARBA" id="ARBA00009437"/>
    </source>
</evidence>
<keyword evidence="2" id="KW-0805">Transcription regulation</keyword>
<proteinExistence type="inferred from homology"/>
<dbReference type="Gene3D" id="3.40.190.10">
    <property type="entry name" value="Periplasmic binding protein-like II"/>
    <property type="match status" value="2"/>
</dbReference>
<keyword evidence="3 6" id="KW-0238">DNA-binding</keyword>
<protein>
    <submittedName>
        <fullName evidence="6">DNA-binding transcriptional LysR family regulator</fullName>
    </submittedName>
</protein>
<dbReference type="Pfam" id="PF00126">
    <property type="entry name" value="HTH_1"/>
    <property type="match status" value="1"/>
</dbReference>
<sequence length="318" mass="33947">MDLVRHLRYFLAVAEELHFGRAAHRLGMAQPPLSQRIQRLERELGVRLFDRSARAVALTDGGRLLLTEARDLVERAERLRALAGQVARGEVGTLRAGILPDLGGGAIGALVRAFGRRCAGVDLELHEITTAEQQRGLAERRLDVGILRHPFDVHSGLSMGAVLVRELAVVLPVGHRLAERAEIGLAELSGGLVLFPREDAPAWYDELLTGCARHGFTPTEIHQAGNPDFAAGLVLAGHAVALADGALATRHPGLLARPVRGAPLRQRTSPVWPADRRTAATDAFAAAVAEVLGAAGLPQATSPAGSALHPRPVSEFWV</sequence>
<dbReference type="GO" id="GO:0032993">
    <property type="term" value="C:protein-DNA complex"/>
    <property type="evidence" value="ECO:0007669"/>
    <property type="project" value="TreeGrafter"/>
</dbReference>
<name>A0A7W7FU28_9PSEU</name>
<organism evidence="6 7">
    <name type="scientific">Crossiella cryophila</name>
    <dbReference type="NCBI Taxonomy" id="43355"/>
    <lineage>
        <taxon>Bacteria</taxon>
        <taxon>Bacillati</taxon>
        <taxon>Actinomycetota</taxon>
        <taxon>Actinomycetes</taxon>
        <taxon>Pseudonocardiales</taxon>
        <taxon>Pseudonocardiaceae</taxon>
        <taxon>Crossiella</taxon>
    </lineage>
</organism>
<feature type="domain" description="HTH lysR-type" evidence="5">
    <location>
        <begin position="1"/>
        <end position="59"/>
    </location>
</feature>
<comment type="similarity">
    <text evidence="1">Belongs to the LysR transcriptional regulatory family.</text>
</comment>
<dbReference type="AlphaFoldDB" id="A0A7W7FU28"/>
<evidence type="ECO:0000259" key="5">
    <source>
        <dbReference type="PROSITE" id="PS50931"/>
    </source>
</evidence>
<evidence type="ECO:0000256" key="3">
    <source>
        <dbReference type="ARBA" id="ARBA00023125"/>
    </source>
</evidence>
<dbReference type="FunFam" id="1.10.10.10:FF:000001">
    <property type="entry name" value="LysR family transcriptional regulator"/>
    <property type="match status" value="1"/>
</dbReference>
<dbReference type="PANTHER" id="PTHR30346:SF0">
    <property type="entry name" value="HCA OPERON TRANSCRIPTIONAL ACTIVATOR HCAR"/>
    <property type="match status" value="1"/>
</dbReference>
<gene>
    <name evidence="6" type="ORF">HNR67_003945</name>
</gene>
<dbReference type="InterPro" id="IPR005119">
    <property type="entry name" value="LysR_subst-bd"/>
</dbReference>
<dbReference type="InterPro" id="IPR036390">
    <property type="entry name" value="WH_DNA-bd_sf"/>
</dbReference>
<dbReference type="PANTHER" id="PTHR30346">
    <property type="entry name" value="TRANSCRIPTIONAL DUAL REGULATOR HCAR-RELATED"/>
    <property type="match status" value="1"/>
</dbReference>
<evidence type="ECO:0000313" key="6">
    <source>
        <dbReference type="EMBL" id="MBB4677827.1"/>
    </source>
</evidence>